<feature type="compositionally biased region" description="Basic and acidic residues" evidence="1">
    <location>
        <begin position="397"/>
        <end position="409"/>
    </location>
</feature>
<evidence type="ECO:0000313" key="3">
    <source>
        <dbReference type="Proteomes" id="UP000663722"/>
    </source>
</evidence>
<sequence>MTDFLTQIASQQIESAPVTRPLIAPMFSPGQPVVKDLPETSLLDEQRIRNKDKKRDSADRSGPYQPERHKEKKPLVPNTEGSEKDFHIREPGRENAPEKKIISDATGAVKKITRNESPESLISMSDGRDNANDVQKRDEHRWSAGTDADSGTGALINLEGEDDRRKKEETAAIQNDLAEKSWDPPDTKKKDIADDGRQRKEAYFAESAKPTKEKFLPRSVIKVPDKKDRDTEMLSDLNTEGNHQPEDLNMRKHRVRDDGTRGHNKKVRNAGDRLKNIESEAAGSVKSTEKKISSEPLIEMSHEKDIWPGDYVAEGNFIRQRRSEEEKTRKGPEPSDHGDKIEISEPRQDRLQKTDKPRHLVKKFNQKHLKRDRDRISSDSMMQQTMKSQIPNTVPARQEKKQRDAERTIKVNIGRVEVKSPPQPQKRQVAPPSAPFSPSTSLNAYLERRSRGRI</sequence>
<dbReference type="AlphaFoldDB" id="A0A975BNS7"/>
<dbReference type="Proteomes" id="UP000663722">
    <property type="component" value="Chromosome"/>
</dbReference>
<feature type="compositionally biased region" description="Basic and acidic residues" evidence="1">
    <location>
        <begin position="321"/>
        <end position="358"/>
    </location>
</feature>
<feature type="compositionally biased region" description="Basic residues" evidence="1">
    <location>
        <begin position="359"/>
        <end position="370"/>
    </location>
</feature>
<proteinExistence type="predicted"/>
<feature type="compositionally biased region" description="Basic and acidic residues" evidence="1">
    <location>
        <begin position="223"/>
        <end position="232"/>
    </location>
</feature>
<protein>
    <submittedName>
        <fullName evidence="2">Uncharacterized protein</fullName>
    </submittedName>
</protein>
<reference evidence="2" key="1">
    <citation type="journal article" date="2021" name="Microb. Physiol.">
        <title>Proteogenomic Insights into the Physiology of Marine, Sulfate-Reducing, Filamentous Desulfonema limicola and Desulfonema magnum.</title>
        <authorList>
            <person name="Schnaars V."/>
            <person name="Wohlbrand L."/>
            <person name="Scheve S."/>
            <person name="Hinrichs C."/>
            <person name="Reinhardt R."/>
            <person name="Rabus R."/>
        </authorList>
    </citation>
    <scope>NUCLEOTIDE SEQUENCE</scope>
    <source>
        <strain evidence="2">4be13</strain>
    </source>
</reference>
<feature type="region of interest" description="Disordered" evidence="1">
    <location>
        <begin position="1"/>
        <end position="297"/>
    </location>
</feature>
<name>A0A975BNS7_9BACT</name>
<keyword evidence="3" id="KW-1185">Reference proteome</keyword>
<dbReference type="RefSeq" id="WP_207677882.1">
    <property type="nucleotide sequence ID" value="NZ_CP061800.1"/>
</dbReference>
<feature type="compositionally biased region" description="Basic and acidic residues" evidence="1">
    <location>
        <begin position="81"/>
        <end position="102"/>
    </location>
</feature>
<evidence type="ECO:0000313" key="2">
    <source>
        <dbReference type="EMBL" id="QTA89104.1"/>
    </source>
</evidence>
<feature type="compositionally biased region" description="Basic and acidic residues" evidence="1">
    <location>
        <begin position="44"/>
        <end position="59"/>
    </location>
</feature>
<feature type="compositionally biased region" description="Basic and acidic residues" evidence="1">
    <location>
        <begin position="243"/>
        <end position="261"/>
    </location>
</feature>
<accession>A0A975BNS7</accession>
<feature type="compositionally biased region" description="Basic and acidic residues" evidence="1">
    <location>
        <begin position="126"/>
        <end position="142"/>
    </location>
</feature>
<feature type="region of interest" description="Disordered" evidence="1">
    <location>
        <begin position="318"/>
        <end position="454"/>
    </location>
</feature>
<gene>
    <name evidence="2" type="ORF">dnm_051520</name>
</gene>
<feature type="compositionally biased region" description="Polar residues" evidence="1">
    <location>
        <begin position="378"/>
        <end position="392"/>
    </location>
</feature>
<dbReference type="KEGG" id="dmm:dnm_051520"/>
<feature type="compositionally biased region" description="Basic and acidic residues" evidence="1">
    <location>
        <begin position="177"/>
        <end position="216"/>
    </location>
</feature>
<feature type="compositionally biased region" description="Polar residues" evidence="1">
    <location>
        <begin position="1"/>
        <end position="14"/>
    </location>
</feature>
<organism evidence="2 3">
    <name type="scientific">Desulfonema magnum</name>
    <dbReference type="NCBI Taxonomy" id="45655"/>
    <lineage>
        <taxon>Bacteria</taxon>
        <taxon>Pseudomonadati</taxon>
        <taxon>Thermodesulfobacteriota</taxon>
        <taxon>Desulfobacteria</taxon>
        <taxon>Desulfobacterales</taxon>
        <taxon>Desulfococcaceae</taxon>
        <taxon>Desulfonema</taxon>
    </lineage>
</organism>
<dbReference type="EMBL" id="CP061800">
    <property type="protein sequence ID" value="QTA89104.1"/>
    <property type="molecule type" value="Genomic_DNA"/>
</dbReference>
<feature type="compositionally biased region" description="Basic and acidic residues" evidence="1">
    <location>
        <begin position="269"/>
        <end position="278"/>
    </location>
</feature>
<evidence type="ECO:0000256" key="1">
    <source>
        <dbReference type="SAM" id="MobiDB-lite"/>
    </source>
</evidence>